<feature type="domain" description="Beta-mannosidase-like galactose-binding" evidence="10">
    <location>
        <begin position="177"/>
        <end position="249"/>
    </location>
</feature>
<feature type="domain" description="Glycoside hydrolase family 2 catalytic" evidence="7">
    <location>
        <begin position="399"/>
        <end position="573"/>
    </location>
</feature>
<evidence type="ECO:0000256" key="2">
    <source>
        <dbReference type="ARBA" id="ARBA00022801"/>
    </source>
</evidence>
<evidence type="ECO:0000259" key="9">
    <source>
        <dbReference type="Pfam" id="PF18565"/>
    </source>
</evidence>
<dbReference type="Gene3D" id="2.60.120.260">
    <property type="entry name" value="Galactose-binding domain-like"/>
    <property type="match status" value="1"/>
</dbReference>
<dbReference type="InterPro" id="IPR036156">
    <property type="entry name" value="Beta-gal/glucu_dom_sf"/>
</dbReference>
<feature type="domain" description="Glycoside hydrolase family 2 immunoglobulin-like beta-sandwich" evidence="6">
    <location>
        <begin position="281"/>
        <end position="391"/>
    </location>
</feature>
<evidence type="ECO:0000313" key="11">
    <source>
        <dbReference type="EMBL" id="TWT72180.1"/>
    </source>
</evidence>
<dbReference type="PANTHER" id="PTHR42732:SF1">
    <property type="entry name" value="BETA-MANNOSIDASE"/>
    <property type="match status" value="1"/>
</dbReference>
<evidence type="ECO:0000259" key="7">
    <source>
        <dbReference type="Pfam" id="PF02836"/>
    </source>
</evidence>
<dbReference type="Gene3D" id="2.60.40.10">
    <property type="entry name" value="Immunoglobulins"/>
    <property type="match status" value="3"/>
</dbReference>
<accession>A0A5C5Y9X4</accession>
<dbReference type="Pfam" id="PF22666">
    <property type="entry name" value="Glyco_hydro_2_N2"/>
    <property type="match status" value="1"/>
</dbReference>
<keyword evidence="12" id="KW-1185">Reference proteome</keyword>
<dbReference type="Pfam" id="PF18565">
    <property type="entry name" value="Glyco_hydro2_C5"/>
    <property type="match status" value="1"/>
</dbReference>
<protein>
    <submittedName>
        <fullName evidence="11">Beta-galactosidase</fullName>
        <ecNumber evidence="11">3.2.1.23</ecNumber>
    </submittedName>
</protein>
<dbReference type="InterPro" id="IPR006103">
    <property type="entry name" value="Glyco_hydro_2_cat"/>
</dbReference>
<dbReference type="SUPFAM" id="SSF49373">
    <property type="entry name" value="Invasin/intimin cell-adhesion fragments"/>
    <property type="match status" value="1"/>
</dbReference>
<dbReference type="Proteomes" id="UP000317238">
    <property type="component" value="Unassembled WGS sequence"/>
</dbReference>
<organism evidence="11 12">
    <name type="scientific">Crateriforma conspicua</name>
    <dbReference type="NCBI Taxonomy" id="2527996"/>
    <lineage>
        <taxon>Bacteria</taxon>
        <taxon>Pseudomonadati</taxon>
        <taxon>Planctomycetota</taxon>
        <taxon>Planctomycetia</taxon>
        <taxon>Planctomycetales</taxon>
        <taxon>Planctomycetaceae</taxon>
        <taxon>Crateriforma</taxon>
    </lineage>
</organism>
<evidence type="ECO:0000259" key="10">
    <source>
        <dbReference type="Pfam" id="PF22666"/>
    </source>
</evidence>
<dbReference type="InterPro" id="IPR008979">
    <property type="entry name" value="Galactose-bd-like_sf"/>
</dbReference>
<dbReference type="SUPFAM" id="SSF49303">
    <property type="entry name" value="beta-Galactosidase/glucuronidase domain"/>
    <property type="match status" value="1"/>
</dbReference>
<dbReference type="PROSITE" id="PS00608">
    <property type="entry name" value="GLYCOSYL_HYDROL_F2_2"/>
    <property type="match status" value="1"/>
</dbReference>
<feature type="region of interest" description="Disordered" evidence="4">
    <location>
        <begin position="74"/>
        <end position="94"/>
    </location>
</feature>
<dbReference type="InterPro" id="IPR013783">
    <property type="entry name" value="Ig-like_fold"/>
</dbReference>
<dbReference type="InterPro" id="IPR008964">
    <property type="entry name" value="Invasin/intimin_cell_adhesion"/>
</dbReference>
<comment type="caution">
    <text evidence="11">The sequence shown here is derived from an EMBL/GenBank/DDBJ whole genome shotgun (WGS) entry which is preliminary data.</text>
</comment>
<dbReference type="InterPro" id="IPR040605">
    <property type="entry name" value="Glyco_hydro2_dom5"/>
</dbReference>
<dbReference type="EC" id="3.2.1.23" evidence="11"/>
<dbReference type="InterPro" id="IPR054593">
    <property type="entry name" value="Beta-mannosidase-like_N2"/>
</dbReference>
<dbReference type="InterPro" id="IPR023232">
    <property type="entry name" value="Glyco_hydro_2_AS"/>
</dbReference>
<feature type="domain" description="DUF4982" evidence="8">
    <location>
        <begin position="740"/>
        <end position="799"/>
    </location>
</feature>
<dbReference type="GO" id="GO:0005975">
    <property type="term" value="P:carbohydrate metabolic process"/>
    <property type="evidence" value="ECO:0007669"/>
    <property type="project" value="InterPro"/>
</dbReference>
<dbReference type="SUPFAM" id="SSF51445">
    <property type="entry name" value="(Trans)glycosidases"/>
    <property type="match status" value="1"/>
</dbReference>
<proteinExistence type="inferred from homology"/>
<dbReference type="PANTHER" id="PTHR42732">
    <property type="entry name" value="BETA-GALACTOSIDASE"/>
    <property type="match status" value="1"/>
</dbReference>
<dbReference type="NCBIfam" id="NF041463">
    <property type="entry name" value="GalB"/>
    <property type="match status" value="1"/>
</dbReference>
<feature type="signal peptide" evidence="5">
    <location>
        <begin position="1"/>
        <end position="27"/>
    </location>
</feature>
<keyword evidence="2 11" id="KW-0378">Hydrolase</keyword>
<dbReference type="GO" id="GO:0004565">
    <property type="term" value="F:beta-galactosidase activity"/>
    <property type="evidence" value="ECO:0007669"/>
    <property type="project" value="UniProtKB-EC"/>
</dbReference>
<feature type="domain" description="Glycoside hydrolase family 2" evidence="9">
    <location>
        <begin position="813"/>
        <end position="915"/>
    </location>
</feature>
<dbReference type="PRINTS" id="PR00132">
    <property type="entry name" value="GLHYDRLASE2"/>
</dbReference>
<evidence type="ECO:0000259" key="6">
    <source>
        <dbReference type="Pfam" id="PF00703"/>
    </source>
</evidence>
<reference evidence="11 12" key="1">
    <citation type="submission" date="2019-02" db="EMBL/GenBank/DDBJ databases">
        <title>Deep-cultivation of Planctomycetes and their phenomic and genomic characterization uncovers novel biology.</title>
        <authorList>
            <person name="Wiegand S."/>
            <person name="Jogler M."/>
            <person name="Boedeker C."/>
            <person name="Pinto D."/>
            <person name="Vollmers J."/>
            <person name="Rivas-Marin E."/>
            <person name="Kohn T."/>
            <person name="Peeters S.H."/>
            <person name="Heuer A."/>
            <person name="Rast P."/>
            <person name="Oberbeckmann S."/>
            <person name="Bunk B."/>
            <person name="Jeske O."/>
            <person name="Meyerdierks A."/>
            <person name="Storesund J.E."/>
            <person name="Kallscheuer N."/>
            <person name="Luecker S."/>
            <person name="Lage O.M."/>
            <person name="Pohl T."/>
            <person name="Merkel B.J."/>
            <person name="Hornburger P."/>
            <person name="Mueller R.-W."/>
            <person name="Bruemmer F."/>
            <person name="Labrenz M."/>
            <person name="Spormann A.M."/>
            <person name="Op Den Camp H."/>
            <person name="Overmann J."/>
            <person name="Amann R."/>
            <person name="Jetten M.S.M."/>
            <person name="Mascher T."/>
            <person name="Medema M.H."/>
            <person name="Devos D.P."/>
            <person name="Kaster A.-K."/>
            <person name="Ovreas L."/>
            <person name="Rohde M."/>
            <person name="Galperin M.Y."/>
            <person name="Jogler C."/>
        </authorList>
    </citation>
    <scope>NUCLEOTIDE SEQUENCE [LARGE SCALE GENOMIC DNA]</scope>
    <source>
        <strain evidence="11 12">Pan14r</strain>
    </source>
</reference>
<evidence type="ECO:0000256" key="4">
    <source>
        <dbReference type="SAM" id="MobiDB-lite"/>
    </source>
</evidence>
<dbReference type="InterPro" id="IPR006101">
    <property type="entry name" value="Glyco_hydro_2"/>
</dbReference>
<feature type="chain" id="PRO_5022776830" evidence="5">
    <location>
        <begin position="28"/>
        <end position="921"/>
    </location>
</feature>
<dbReference type="Pfam" id="PF02836">
    <property type="entry name" value="Glyco_hydro_2_C"/>
    <property type="match status" value="1"/>
</dbReference>
<dbReference type="AlphaFoldDB" id="A0A5C5Y9X4"/>
<keyword evidence="5" id="KW-0732">Signal</keyword>
<dbReference type="InterPro" id="IPR048229">
    <property type="entry name" value="GalB-like"/>
</dbReference>
<evidence type="ECO:0000313" key="12">
    <source>
        <dbReference type="Proteomes" id="UP000317238"/>
    </source>
</evidence>
<keyword evidence="3 11" id="KW-0326">Glycosidase</keyword>
<dbReference type="InterPro" id="IPR006102">
    <property type="entry name" value="Ig-like_GH2"/>
</dbReference>
<evidence type="ECO:0000259" key="8">
    <source>
        <dbReference type="Pfam" id="PF16355"/>
    </source>
</evidence>
<dbReference type="SUPFAM" id="SSF49785">
    <property type="entry name" value="Galactose-binding domain-like"/>
    <property type="match status" value="1"/>
</dbReference>
<comment type="similarity">
    <text evidence="1">Belongs to the glycosyl hydrolase 2 family.</text>
</comment>
<sequence precursor="true">MNIRKLTILIALVVCLPGVHWDNFVSAQDSPSADRPMSFGRTRVSINDGWRFFKYADAEDADALIYDVRPEVTDKKDDRPADTEPTEAEKVAASDQTLKPWILPSGNAFVSSPAKRTQRPNGNPGGGFPFVQNSFDDSGWKSVDLPHDWAIAGPFMKGWDVPVTGGMGRLPSPGVAWYRRKLSIPDGDRGKSVFLDVDGAMSYAMVWVNGQLVGGWPFGYSSWRLDLTPYLQPGDDNQLAIRLDNPPHSSRWYPGGGLYRNVWLTTTQPVHVGHWGTFVRTPEVTENAAKIDLKIAIDNDGRQAQQVDVSTQLFELSVDGNKAASPIAEFEKSRTNVAAGSSVNVESSVALPNPKLWGPPPTQTPHRYVAVTTLSADGRLVDTYETRFGIRNLEFDANKGVLVNGEHIPIRGANQHHDLGALGAAFNVRAAERQLELLREMGCNAIRMAHNPPAPELLELTDRMGFLVVDELYDVFARKKTPLDFHLIFSDWHEQDLRSLIQRDRNHPSVILWSTGNELGEQYTGAAGAKLAARMRDITREEDPTRPMTASMNFAKPDMAFSEPMDVISLNYQGEGIRNAPAYSHLKGINTPPLYPAFHEKYPDRLIISSENAAAVSSRGTYLFPVAEGNSAPVADGVGGDPKRQYVSSYELYTAPFGSSADKVFASLEKHPYVGGGFVWSGWDYLGEPTPYYEARSSYFGVIDLAGFKKDRFYLYQSHWRQDYPMVHVLPHWTWPDRKGQKTPVHIFTSGDEVELFLNGSSLGRKKKQRYEYRLRWDDVVYEPGELRAVAYKNEKAWASTVVRTAGEPAGVKITADRKRVHADGRDLSFITARIVDAHGTTVPQANHQLTFRVEGPGHIAATDNGDPTCFVAFPSATRPAFNGLCLAIVRTKNGEPGEIRVTATTKGLPLASVTIAAGTK</sequence>
<dbReference type="InterPro" id="IPR051913">
    <property type="entry name" value="GH2_Domain-Containing"/>
</dbReference>
<gene>
    <name evidence="11" type="primary">lacZ_8</name>
    <name evidence="11" type="ORF">Pan14r_44980</name>
</gene>
<dbReference type="InterPro" id="IPR017853">
    <property type="entry name" value="GH"/>
</dbReference>
<evidence type="ECO:0000256" key="3">
    <source>
        <dbReference type="ARBA" id="ARBA00023295"/>
    </source>
</evidence>
<feature type="compositionally biased region" description="Basic and acidic residues" evidence="4">
    <location>
        <begin position="74"/>
        <end position="92"/>
    </location>
</feature>
<dbReference type="Pfam" id="PF00703">
    <property type="entry name" value="Glyco_hydro_2"/>
    <property type="match status" value="1"/>
</dbReference>
<dbReference type="Pfam" id="PF16355">
    <property type="entry name" value="DUF4982"/>
    <property type="match status" value="1"/>
</dbReference>
<dbReference type="InterPro" id="IPR032311">
    <property type="entry name" value="DUF4982"/>
</dbReference>
<dbReference type="Gene3D" id="3.20.20.80">
    <property type="entry name" value="Glycosidases"/>
    <property type="match status" value="1"/>
</dbReference>
<evidence type="ECO:0000256" key="1">
    <source>
        <dbReference type="ARBA" id="ARBA00007401"/>
    </source>
</evidence>
<name>A0A5C5Y9X4_9PLAN</name>
<dbReference type="EMBL" id="SJPL01000001">
    <property type="protein sequence ID" value="TWT72180.1"/>
    <property type="molecule type" value="Genomic_DNA"/>
</dbReference>
<evidence type="ECO:0000256" key="5">
    <source>
        <dbReference type="SAM" id="SignalP"/>
    </source>
</evidence>